<dbReference type="AlphaFoldDB" id="A0A9Q3PM51"/>
<feature type="compositionally biased region" description="Polar residues" evidence="1">
    <location>
        <begin position="116"/>
        <end position="155"/>
    </location>
</feature>
<accession>A0A9Q3PM51</accession>
<evidence type="ECO:0000313" key="3">
    <source>
        <dbReference type="Proteomes" id="UP000765509"/>
    </source>
</evidence>
<evidence type="ECO:0000256" key="1">
    <source>
        <dbReference type="SAM" id="MobiDB-lite"/>
    </source>
</evidence>
<feature type="compositionally biased region" description="Basic and acidic residues" evidence="1">
    <location>
        <begin position="100"/>
        <end position="115"/>
    </location>
</feature>
<sequence>MPSTITEGKRSVDDFKINKLCHSESDNTALPSNRSDTSTQSLSGNLQRRPEGLQQCIAAQRVPDPGRCVEKLHEFLPDCKKIPGPSQHLQVTQWMASIDGKKEPDALNRRMEEKQPSTTQAISKNSPNSQQQKFQCEKAATSSKQGQRQCTSHKTLQPGLQDHKDSAGCHEKCI</sequence>
<keyword evidence="3" id="KW-1185">Reference proteome</keyword>
<evidence type="ECO:0000313" key="2">
    <source>
        <dbReference type="EMBL" id="MBW0565566.1"/>
    </source>
</evidence>
<feature type="compositionally biased region" description="Basic and acidic residues" evidence="1">
    <location>
        <begin position="161"/>
        <end position="174"/>
    </location>
</feature>
<proteinExistence type="predicted"/>
<feature type="compositionally biased region" description="Polar residues" evidence="1">
    <location>
        <begin position="26"/>
        <end position="46"/>
    </location>
</feature>
<comment type="caution">
    <text evidence="2">The sequence shown here is derived from an EMBL/GenBank/DDBJ whole genome shotgun (WGS) entry which is preliminary data.</text>
</comment>
<dbReference type="Proteomes" id="UP000765509">
    <property type="component" value="Unassembled WGS sequence"/>
</dbReference>
<reference evidence="2" key="1">
    <citation type="submission" date="2021-03" db="EMBL/GenBank/DDBJ databases">
        <title>Draft genome sequence of rust myrtle Austropuccinia psidii MF-1, a brazilian biotype.</title>
        <authorList>
            <person name="Quecine M.C."/>
            <person name="Pachon D.M.R."/>
            <person name="Bonatelli M.L."/>
            <person name="Correr F.H."/>
            <person name="Franceschini L.M."/>
            <person name="Leite T.F."/>
            <person name="Margarido G.R.A."/>
            <person name="Almeida C.A."/>
            <person name="Ferrarezi J.A."/>
            <person name="Labate C.A."/>
        </authorList>
    </citation>
    <scope>NUCLEOTIDE SEQUENCE</scope>
    <source>
        <strain evidence="2">MF-1</strain>
    </source>
</reference>
<gene>
    <name evidence="2" type="ORF">O181_105281</name>
</gene>
<organism evidence="2 3">
    <name type="scientific">Austropuccinia psidii MF-1</name>
    <dbReference type="NCBI Taxonomy" id="1389203"/>
    <lineage>
        <taxon>Eukaryota</taxon>
        <taxon>Fungi</taxon>
        <taxon>Dikarya</taxon>
        <taxon>Basidiomycota</taxon>
        <taxon>Pucciniomycotina</taxon>
        <taxon>Pucciniomycetes</taxon>
        <taxon>Pucciniales</taxon>
        <taxon>Sphaerophragmiaceae</taxon>
        <taxon>Austropuccinia</taxon>
    </lineage>
</organism>
<dbReference type="EMBL" id="AVOT02077660">
    <property type="protein sequence ID" value="MBW0565566.1"/>
    <property type="molecule type" value="Genomic_DNA"/>
</dbReference>
<feature type="region of interest" description="Disordered" evidence="1">
    <location>
        <begin position="23"/>
        <end position="49"/>
    </location>
</feature>
<feature type="region of interest" description="Disordered" evidence="1">
    <location>
        <begin position="100"/>
        <end position="174"/>
    </location>
</feature>
<name>A0A9Q3PM51_9BASI</name>
<protein>
    <submittedName>
        <fullName evidence="2">Uncharacterized protein</fullName>
    </submittedName>
</protein>